<protein>
    <submittedName>
        <fullName evidence="7">Fe2+-enterobactin ABC transporter substrate-binding protein</fullName>
    </submittedName>
</protein>
<evidence type="ECO:0000256" key="5">
    <source>
        <dbReference type="SAM" id="MobiDB-lite"/>
    </source>
</evidence>
<keyword evidence="4" id="KW-0732">Signal</keyword>
<feature type="region of interest" description="Disordered" evidence="5">
    <location>
        <begin position="1"/>
        <end position="31"/>
    </location>
</feature>
<name>A0A2S3ZRP0_ARTGL</name>
<dbReference type="GO" id="GO:1901678">
    <property type="term" value="P:iron coordination entity transport"/>
    <property type="evidence" value="ECO:0007669"/>
    <property type="project" value="UniProtKB-ARBA"/>
</dbReference>
<keyword evidence="3" id="KW-0813">Transport</keyword>
<evidence type="ECO:0000313" key="7">
    <source>
        <dbReference type="EMBL" id="POH71906.1"/>
    </source>
</evidence>
<evidence type="ECO:0000259" key="6">
    <source>
        <dbReference type="PROSITE" id="PS50983"/>
    </source>
</evidence>
<dbReference type="GO" id="GO:0030288">
    <property type="term" value="C:outer membrane-bounded periplasmic space"/>
    <property type="evidence" value="ECO:0007669"/>
    <property type="project" value="TreeGrafter"/>
</dbReference>
<dbReference type="NCBIfam" id="NF008200">
    <property type="entry name" value="PRK10957.1"/>
    <property type="match status" value="1"/>
</dbReference>
<reference evidence="7 8" key="1">
    <citation type="submission" date="2018-01" db="EMBL/GenBank/DDBJ databases">
        <title>Arthrobacter sp. nov., from glaciers in China.</title>
        <authorList>
            <person name="Liu Q."/>
            <person name="Xin Y.-H."/>
        </authorList>
    </citation>
    <scope>NUCLEOTIDE SEQUENCE [LARGE SCALE GENOMIC DNA]</scope>
    <source>
        <strain evidence="7 8">HLT2-12-2</strain>
    </source>
</reference>
<dbReference type="EMBL" id="PPXC01000020">
    <property type="protein sequence ID" value="POH71906.1"/>
    <property type="molecule type" value="Genomic_DNA"/>
</dbReference>
<feature type="domain" description="Fe/B12 periplasmic-binding" evidence="6">
    <location>
        <begin position="101"/>
        <end position="370"/>
    </location>
</feature>
<keyword evidence="8" id="KW-1185">Reference proteome</keyword>
<dbReference type="Gene3D" id="3.40.50.1980">
    <property type="entry name" value="Nitrogenase molybdenum iron protein domain"/>
    <property type="match status" value="2"/>
</dbReference>
<evidence type="ECO:0000256" key="2">
    <source>
        <dbReference type="ARBA" id="ARBA00008814"/>
    </source>
</evidence>
<evidence type="ECO:0000256" key="4">
    <source>
        <dbReference type="ARBA" id="ARBA00022729"/>
    </source>
</evidence>
<sequence>MLSFHRRAHENAALEPLRTHQSTPSRTTCRGDNTVKFQRTILPLFAALAAAGIALSGCSGAGEASNANASAGATAAASDASWPRTITHEAGETVIPTRPKNIASTSLSVTGTLLAIDAPVTTSAATNPSDVTDKQGFFSQWADVAQERSVGVLYPNLEFDLEAVVAAAPDLIVVSTSGADSAADHYKELSAIAPTIVVNYGSQSWQDLALELGKATGTESSAGAAVAKYDVHVKDVAAKIKLPAGESNIVSFNGAGQDNGVAKKTGSHAAVLESLGFKIADVPEGLDTSEKARQDFAFVSFENLTKAANGNTVFLLSADETLVKTFESEKVLANLPSVKSGQVHAMGPTSFRLDYYSSTQLVDLLGETFS</sequence>
<gene>
    <name evidence="7" type="ORF">CVS27_18560</name>
</gene>
<dbReference type="PANTHER" id="PTHR30532">
    <property type="entry name" value="IRON III DICITRATE-BINDING PERIPLASMIC PROTEIN"/>
    <property type="match status" value="1"/>
</dbReference>
<dbReference type="InterPro" id="IPR051313">
    <property type="entry name" value="Bact_iron-sidero_bind"/>
</dbReference>
<dbReference type="SUPFAM" id="SSF53807">
    <property type="entry name" value="Helical backbone' metal receptor"/>
    <property type="match status" value="1"/>
</dbReference>
<proteinExistence type="inferred from homology"/>
<dbReference type="PANTHER" id="PTHR30532:SF24">
    <property type="entry name" value="FERRIC ENTEROBACTIN-BINDING PERIPLASMIC PROTEIN FEPB"/>
    <property type="match status" value="1"/>
</dbReference>
<accession>A0A2S3ZRP0</accession>
<feature type="compositionally biased region" description="Polar residues" evidence="5">
    <location>
        <begin position="19"/>
        <end position="31"/>
    </location>
</feature>
<dbReference type="Proteomes" id="UP000237061">
    <property type="component" value="Unassembled WGS sequence"/>
</dbReference>
<dbReference type="FunFam" id="3.40.50.1980:FF:000009">
    <property type="entry name" value="Iron-enterobactin transporter periplasmic binding protein"/>
    <property type="match status" value="1"/>
</dbReference>
<dbReference type="Pfam" id="PF01497">
    <property type="entry name" value="Peripla_BP_2"/>
    <property type="match status" value="1"/>
</dbReference>
<comment type="caution">
    <text evidence="7">The sequence shown here is derived from an EMBL/GenBank/DDBJ whole genome shotgun (WGS) entry which is preliminary data.</text>
</comment>
<evidence type="ECO:0000256" key="1">
    <source>
        <dbReference type="ARBA" id="ARBA00004196"/>
    </source>
</evidence>
<comment type="similarity">
    <text evidence="2">Belongs to the bacterial solute-binding protein 8 family.</text>
</comment>
<evidence type="ECO:0000256" key="3">
    <source>
        <dbReference type="ARBA" id="ARBA00022448"/>
    </source>
</evidence>
<evidence type="ECO:0000313" key="8">
    <source>
        <dbReference type="Proteomes" id="UP000237061"/>
    </source>
</evidence>
<comment type="subcellular location">
    <subcellularLocation>
        <location evidence="1">Cell envelope</location>
    </subcellularLocation>
</comment>
<dbReference type="PROSITE" id="PS50983">
    <property type="entry name" value="FE_B12_PBP"/>
    <property type="match status" value="1"/>
</dbReference>
<organism evidence="7 8">
    <name type="scientific">Arthrobacter glacialis</name>
    <dbReference type="NCBI Taxonomy" id="1664"/>
    <lineage>
        <taxon>Bacteria</taxon>
        <taxon>Bacillati</taxon>
        <taxon>Actinomycetota</taxon>
        <taxon>Actinomycetes</taxon>
        <taxon>Micrococcales</taxon>
        <taxon>Micrococcaceae</taxon>
        <taxon>Arthrobacter</taxon>
    </lineage>
</organism>
<dbReference type="InterPro" id="IPR002491">
    <property type="entry name" value="ABC_transptr_periplasmic_BD"/>
</dbReference>
<dbReference type="AlphaFoldDB" id="A0A2S3ZRP0"/>